<accession>A0A9E8CMY5</accession>
<proteinExistence type="predicted"/>
<reference evidence="2" key="1">
    <citation type="submission" date="2022-08" db="EMBL/GenBank/DDBJ databases">
        <title>Complete Genome Sequences of 2 Bosea sp. soil isolates.</title>
        <authorList>
            <person name="Alvarez Arevalo M."/>
            <person name="Sterndorff E.B."/>
            <person name="Faurdal D."/>
            <person name="Joergensen T.S."/>
            <person name="Weber T."/>
        </authorList>
    </citation>
    <scope>NUCLEOTIDE SEQUENCE</scope>
    <source>
        <strain evidence="2">NBC_00436</strain>
    </source>
</reference>
<name>A0A9E8CMY5_9HYPH</name>
<sequence length="99" mass="10501">MSLIVSMARPFRLGSAKKAIESRNKPAMSPFRQNLALGRPPPAITQGKPDKFRFAEAIFMDTRLSFASSRRASAAASLMVLVSVIIGSAAALAALVPLS</sequence>
<organism evidence="2">
    <name type="scientific">Bosea sp. NBC_00436</name>
    <dbReference type="NCBI Taxonomy" id="2969620"/>
    <lineage>
        <taxon>Bacteria</taxon>
        <taxon>Pseudomonadati</taxon>
        <taxon>Pseudomonadota</taxon>
        <taxon>Alphaproteobacteria</taxon>
        <taxon>Hyphomicrobiales</taxon>
        <taxon>Boseaceae</taxon>
        <taxon>Bosea</taxon>
    </lineage>
</organism>
<protein>
    <submittedName>
        <fullName evidence="2">Uncharacterized protein</fullName>
    </submittedName>
</protein>
<evidence type="ECO:0000256" key="1">
    <source>
        <dbReference type="SAM" id="Phobius"/>
    </source>
</evidence>
<keyword evidence="1" id="KW-0472">Membrane</keyword>
<feature type="transmembrane region" description="Helical" evidence="1">
    <location>
        <begin position="72"/>
        <end position="96"/>
    </location>
</feature>
<gene>
    <name evidence="2" type="ORF">NWE54_07290</name>
</gene>
<dbReference type="EMBL" id="CP102774">
    <property type="protein sequence ID" value="UZF88585.1"/>
    <property type="molecule type" value="Genomic_DNA"/>
</dbReference>
<evidence type="ECO:0000313" key="2">
    <source>
        <dbReference type="EMBL" id="UZF88585.1"/>
    </source>
</evidence>
<dbReference type="AlphaFoldDB" id="A0A9E8CMY5"/>
<keyword evidence="1" id="KW-1133">Transmembrane helix</keyword>
<keyword evidence="1" id="KW-0812">Transmembrane</keyword>